<dbReference type="CDD" id="cd03109">
    <property type="entry name" value="DTBS"/>
    <property type="match status" value="1"/>
</dbReference>
<dbReference type="Proteomes" id="UP000002368">
    <property type="component" value="Chromosome"/>
</dbReference>
<feature type="binding site" evidence="9">
    <location>
        <position position="51"/>
    </location>
    <ligand>
        <name>ATP</name>
        <dbReference type="ChEBI" id="CHEBI:30616"/>
    </ligand>
</feature>
<protein>
    <recommendedName>
        <fullName evidence="9">ATP-dependent dethiobiotin synthetase BioD</fullName>
        <ecNumber evidence="9">6.3.3.3</ecNumber>
    </recommendedName>
    <alternativeName>
        <fullName evidence="9">DTB synthetase</fullName>
        <shortName evidence="9">DTBS</shortName>
    </alternativeName>
    <alternativeName>
        <fullName evidence="9">Dethiobiotin synthase</fullName>
    </alternativeName>
</protein>
<feature type="binding site" evidence="9">
    <location>
        <position position="41"/>
    </location>
    <ligand>
        <name>substrate</name>
    </ligand>
</feature>
<keyword evidence="6 9" id="KW-0067">ATP-binding</keyword>
<feature type="binding site" evidence="9">
    <location>
        <position position="51"/>
    </location>
    <ligand>
        <name>Mg(2+)</name>
        <dbReference type="ChEBI" id="CHEBI:18420"/>
    </ligand>
</feature>
<accession>D5WTL7</accession>
<dbReference type="InterPro" id="IPR004472">
    <property type="entry name" value="DTB_synth_BioD"/>
</dbReference>
<dbReference type="AlphaFoldDB" id="D5WTL7"/>
<dbReference type="KEGG" id="bts:Btus_2596"/>
<dbReference type="GO" id="GO:0009102">
    <property type="term" value="P:biotin biosynthetic process"/>
    <property type="evidence" value="ECO:0007669"/>
    <property type="project" value="UniProtKB-UniRule"/>
</dbReference>
<sequence length="237" mass="25116">MSGAVVIGTDTEVGKTWITGALVGLYREVGLRATAWKPVQSGCRPGDPGSDSARLKWLGGLEEEESSICPYTLAEPLAPALAARRAGVALDPQKWREILNVRLQRYDLVFVEGAGGITVPLADGFTAVDLAKGADLPVLVVARAGLGTVNHILLTVAYARQAGPRVVGVILNGEGRDGGTVAEQTNPELIREYSDVPILGRVPWLPGRPGREEILGAVKEHVDLEAILQSIRGGDRC</sequence>
<dbReference type="Pfam" id="PF13500">
    <property type="entry name" value="AAA_26"/>
    <property type="match status" value="1"/>
</dbReference>
<name>D5WTL7_KYRT2</name>
<comment type="cofactor">
    <cofactor evidence="9">
        <name>Mg(2+)</name>
        <dbReference type="ChEBI" id="CHEBI:18420"/>
    </cofactor>
</comment>
<dbReference type="UniPathway" id="UPA00078">
    <property type="reaction ID" value="UER00161"/>
</dbReference>
<keyword evidence="7 9" id="KW-0460">Magnesium</keyword>
<organism evidence="10 11">
    <name type="scientific">Kyrpidia tusciae (strain DSM 2912 / NBRC 15312 / T2)</name>
    <name type="common">Bacillus tusciae</name>
    <dbReference type="NCBI Taxonomy" id="562970"/>
    <lineage>
        <taxon>Bacteria</taxon>
        <taxon>Bacillati</taxon>
        <taxon>Bacillota</taxon>
        <taxon>Bacilli</taxon>
        <taxon>Bacillales</taxon>
        <taxon>Alicyclobacillaceae</taxon>
        <taxon>Kyrpidia</taxon>
    </lineage>
</organism>
<evidence type="ECO:0000256" key="9">
    <source>
        <dbReference type="HAMAP-Rule" id="MF_00336"/>
    </source>
</evidence>
<dbReference type="GO" id="GO:0000287">
    <property type="term" value="F:magnesium ion binding"/>
    <property type="evidence" value="ECO:0007669"/>
    <property type="project" value="UniProtKB-UniRule"/>
</dbReference>
<evidence type="ECO:0000256" key="4">
    <source>
        <dbReference type="ARBA" id="ARBA00022741"/>
    </source>
</evidence>
<evidence type="ECO:0000256" key="3">
    <source>
        <dbReference type="ARBA" id="ARBA00022723"/>
    </source>
</evidence>
<dbReference type="EMBL" id="CP002017">
    <property type="protein sequence ID" value="ADG07253.1"/>
    <property type="molecule type" value="Genomic_DNA"/>
</dbReference>
<comment type="pathway">
    <text evidence="9">Cofactor biosynthesis; biotin biosynthesis; biotin from 7,8-diaminononanoate: step 1/2.</text>
</comment>
<keyword evidence="1 9" id="KW-0963">Cytoplasm</keyword>
<dbReference type="STRING" id="562970.Btus_2596"/>
<dbReference type="eggNOG" id="COG0132">
    <property type="taxonomic scope" value="Bacteria"/>
</dbReference>
<feature type="active site" evidence="9">
    <location>
        <position position="37"/>
    </location>
</feature>
<evidence type="ECO:0000256" key="1">
    <source>
        <dbReference type="ARBA" id="ARBA00022490"/>
    </source>
</evidence>
<dbReference type="SUPFAM" id="SSF52540">
    <property type="entry name" value="P-loop containing nucleoside triphosphate hydrolases"/>
    <property type="match status" value="1"/>
</dbReference>
<keyword evidence="5 9" id="KW-0093">Biotin biosynthesis</keyword>
<comment type="caution">
    <text evidence="9">Lacks conserved residue(s) required for the propagation of feature annotation.</text>
</comment>
<comment type="similarity">
    <text evidence="9">Belongs to the dethiobiotin synthetase family.</text>
</comment>
<evidence type="ECO:0000256" key="2">
    <source>
        <dbReference type="ARBA" id="ARBA00022598"/>
    </source>
</evidence>
<dbReference type="PIRSF" id="PIRSF006755">
    <property type="entry name" value="DTB_synth"/>
    <property type="match status" value="1"/>
</dbReference>
<dbReference type="HAMAP" id="MF_00336">
    <property type="entry name" value="BioD"/>
    <property type="match status" value="1"/>
</dbReference>
<dbReference type="RefSeq" id="WP_013076536.1">
    <property type="nucleotide sequence ID" value="NC_014098.1"/>
</dbReference>
<dbReference type="GO" id="GO:0004141">
    <property type="term" value="F:dethiobiotin synthase activity"/>
    <property type="evidence" value="ECO:0007669"/>
    <property type="project" value="UniProtKB-UniRule"/>
</dbReference>
<feature type="binding site" evidence="9">
    <location>
        <begin position="203"/>
        <end position="205"/>
    </location>
    <ligand>
        <name>ATP</name>
        <dbReference type="ChEBI" id="CHEBI:30616"/>
    </ligand>
</feature>
<evidence type="ECO:0000313" key="10">
    <source>
        <dbReference type="EMBL" id="ADG07253.1"/>
    </source>
</evidence>
<evidence type="ECO:0000256" key="6">
    <source>
        <dbReference type="ARBA" id="ARBA00022840"/>
    </source>
</evidence>
<feature type="binding site" evidence="9">
    <location>
        <begin position="112"/>
        <end position="115"/>
    </location>
    <ligand>
        <name>ATP</name>
        <dbReference type="ChEBI" id="CHEBI:30616"/>
    </ligand>
</feature>
<dbReference type="GO" id="GO:0005829">
    <property type="term" value="C:cytosol"/>
    <property type="evidence" value="ECO:0007669"/>
    <property type="project" value="TreeGrafter"/>
</dbReference>
<comment type="function">
    <text evidence="9">Catalyzes a mechanistically unusual reaction, the ATP-dependent insertion of CO2 between the N7 and N8 nitrogen atoms of 7,8-diaminopelargonic acid (DAPA, also called 7,8-diammoniononanoate) to form a ureido ring.</text>
</comment>
<comment type="subunit">
    <text evidence="9">Homodimer.</text>
</comment>
<dbReference type="Gene3D" id="3.40.50.300">
    <property type="entry name" value="P-loop containing nucleotide triphosphate hydrolases"/>
    <property type="match status" value="1"/>
</dbReference>
<dbReference type="PANTHER" id="PTHR43210">
    <property type="entry name" value="DETHIOBIOTIN SYNTHETASE"/>
    <property type="match status" value="1"/>
</dbReference>
<dbReference type="HOGENOM" id="CLU_072551_3_1_9"/>
<dbReference type="NCBIfam" id="TIGR00347">
    <property type="entry name" value="bioD"/>
    <property type="match status" value="1"/>
</dbReference>
<proteinExistence type="inferred from homology"/>
<evidence type="ECO:0000313" key="11">
    <source>
        <dbReference type="Proteomes" id="UP000002368"/>
    </source>
</evidence>
<feature type="binding site" evidence="9">
    <location>
        <position position="112"/>
    </location>
    <ligand>
        <name>Mg(2+)</name>
        <dbReference type="ChEBI" id="CHEBI:18420"/>
    </ligand>
</feature>
<evidence type="ECO:0000256" key="5">
    <source>
        <dbReference type="ARBA" id="ARBA00022756"/>
    </source>
</evidence>
<keyword evidence="3 9" id="KW-0479">Metal-binding</keyword>
<keyword evidence="4 9" id="KW-0547">Nucleotide-binding</keyword>
<feature type="binding site" evidence="9">
    <location>
        <position position="16"/>
    </location>
    <ligand>
        <name>Mg(2+)</name>
        <dbReference type="ChEBI" id="CHEBI:18420"/>
    </ligand>
</feature>
<comment type="subcellular location">
    <subcellularLocation>
        <location evidence="9">Cytoplasm</location>
    </subcellularLocation>
</comment>
<gene>
    <name evidence="9" type="primary">bioD</name>
    <name evidence="10" type="ordered locus">Btus_2596</name>
</gene>
<keyword evidence="11" id="KW-1185">Reference proteome</keyword>
<dbReference type="OrthoDB" id="9802097at2"/>
<keyword evidence="2 9" id="KW-0436">Ligase</keyword>
<evidence type="ECO:0000256" key="8">
    <source>
        <dbReference type="ARBA" id="ARBA00047386"/>
    </source>
</evidence>
<evidence type="ECO:0000256" key="7">
    <source>
        <dbReference type="ARBA" id="ARBA00022842"/>
    </source>
</evidence>
<reference evidence="10 11" key="1">
    <citation type="journal article" date="2011" name="Stand. Genomic Sci.">
        <title>Complete genome sequence of the thermophilic, hydrogen-oxidizing Bacillus tusciae type strain (T2) and reclassification in the new genus, Kyrpidia gen. nov. as Kyrpidia tusciae comb. nov. and emendation of the family Alicyclobacillaceae da Costa and Rainey, 2010.</title>
        <authorList>
            <person name="Klenk H.P."/>
            <person name="Lapidus A."/>
            <person name="Chertkov O."/>
            <person name="Copeland A."/>
            <person name="Del Rio T.G."/>
            <person name="Nolan M."/>
            <person name="Lucas S."/>
            <person name="Chen F."/>
            <person name="Tice H."/>
            <person name="Cheng J.F."/>
            <person name="Han C."/>
            <person name="Bruce D."/>
            <person name="Goodwin L."/>
            <person name="Pitluck S."/>
            <person name="Pati A."/>
            <person name="Ivanova N."/>
            <person name="Mavromatis K."/>
            <person name="Daum C."/>
            <person name="Chen A."/>
            <person name="Palaniappan K."/>
            <person name="Chang Y.J."/>
            <person name="Land M."/>
            <person name="Hauser L."/>
            <person name="Jeffries C.D."/>
            <person name="Detter J.C."/>
            <person name="Rohde M."/>
            <person name="Abt B."/>
            <person name="Pukall R."/>
            <person name="Goker M."/>
            <person name="Bristow J."/>
            <person name="Markowitz V."/>
            <person name="Hugenholtz P."/>
            <person name="Eisen J.A."/>
        </authorList>
    </citation>
    <scope>NUCLEOTIDE SEQUENCE [LARGE SCALE GENOMIC DNA]</scope>
    <source>
        <strain evidence="10 11">DSM 2912</strain>
    </source>
</reference>
<dbReference type="GO" id="GO:0005524">
    <property type="term" value="F:ATP binding"/>
    <property type="evidence" value="ECO:0007669"/>
    <property type="project" value="UniProtKB-UniRule"/>
</dbReference>
<comment type="catalytic activity">
    <reaction evidence="9">
        <text>(7R,8S)-7,8-diammoniononanoate + CO2 + ATP = (4R,5S)-dethiobiotin + ADP + phosphate + 3 H(+)</text>
        <dbReference type="Rhea" id="RHEA:15805"/>
        <dbReference type="ChEBI" id="CHEBI:15378"/>
        <dbReference type="ChEBI" id="CHEBI:16526"/>
        <dbReference type="ChEBI" id="CHEBI:30616"/>
        <dbReference type="ChEBI" id="CHEBI:43474"/>
        <dbReference type="ChEBI" id="CHEBI:149469"/>
        <dbReference type="ChEBI" id="CHEBI:149473"/>
        <dbReference type="ChEBI" id="CHEBI:456216"/>
        <dbReference type="EC" id="6.3.3.3"/>
    </reaction>
</comment>
<dbReference type="PANTHER" id="PTHR43210:SF2">
    <property type="entry name" value="ATP-DEPENDENT DETHIOBIOTIN SYNTHETASE BIOD 2"/>
    <property type="match status" value="1"/>
</dbReference>
<dbReference type="InterPro" id="IPR027417">
    <property type="entry name" value="P-loop_NTPase"/>
</dbReference>
<dbReference type="EC" id="6.3.3.3" evidence="9"/>
<comment type="catalytic activity">
    <reaction evidence="8">
        <text>(7R,8S)-8-amino-7-(carboxyamino)nonanoate + ATP = (4R,5S)-dethiobiotin + ADP + phosphate + H(+)</text>
        <dbReference type="Rhea" id="RHEA:63684"/>
        <dbReference type="ChEBI" id="CHEBI:15378"/>
        <dbReference type="ChEBI" id="CHEBI:30616"/>
        <dbReference type="ChEBI" id="CHEBI:43474"/>
        <dbReference type="ChEBI" id="CHEBI:149470"/>
        <dbReference type="ChEBI" id="CHEBI:149473"/>
        <dbReference type="ChEBI" id="CHEBI:456216"/>
    </reaction>
</comment>